<accession>A0A813YSZ8</accession>
<evidence type="ECO:0000313" key="7">
    <source>
        <dbReference type="Proteomes" id="UP000663879"/>
    </source>
</evidence>
<dbReference type="PANTHER" id="PTHR19848:SF8">
    <property type="entry name" value="F-BOX AND WD REPEAT DOMAIN CONTAINING 7"/>
    <property type="match status" value="1"/>
</dbReference>
<evidence type="ECO:0000313" key="6">
    <source>
        <dbReference type="EMBL" id="CAF0888646.1"/>
    </source>
</evidence>
<dbReference type="InterPro" id="IPR001810">
    <property type="entry name" value="F-box_dom"/>
</dbReference>
<dbReference type="Pfam" id="PF00400">
    <property type="entry name" value="WD40"/>
    <property type="match status" value="3"/>
</dbReference>
<dbReference type="EMBL" id="CAJNOC010001754">
    <property type="protein sequence ID" value="CAF0888646.1"/>
    <property type="molecule type" value="Genomic_DNA"/>
</dbReference>
<feature type="compositionally biased region" description="Polar residues" evidence="4">
    <location>
        <begin position="134"/>
        <end position="159"/>
    </location>
</feature>
<keyword evidence="7" id="KW-1185">Reference proteome</keyword>
<dbReference type="AlphaFoldDB" id="A0A813YSZ8"/>
<dbReference type="SUPFAM" id="SSF50978">
    <property type="entry name" value="WD40 repeat-like"/>
    <property type="match status" value="1"/>
</dbReference>
<feature type="region of interest" description="Disordered" evidence="4">
    <location>
        <begin position="564"/>
        <end position="584"/>
    </location>
</feature>
<feature type="compositionally biased region" description="Polar residues" evidence="4">
    <location>
        <begin position="564"/>
        <end position="576"/>
    </location>
</feature>
<dbReference type="SUPFAM" id="SSF81383">
    <property type="entry name" value="F-box domain"/>
    <property type="match status" value="1"/>
</dbReference>
<evidence type="ECO:0000256" key="1">
    <source>
        <dbReference type="ARBA" id="ARBA00022574"/>
    </source>
</evidence>
<keyword evidence="2" id="KW-0677">Repeat</keyword>
<dbReference type="InterPro" id="IPR015943">
    <property type="entry name" value="WD40/YVTN_repeat-like_dom_sf"/>
</dbReference>
<dbReference type="InterPro" id="IPR001680">
    <property type="entry name" value="WD40_rpt"/>
</dbReference>
<dbReference type="Gene3D" id="2.130.10.10">
    <property type="entry name" value="YVTN repeat-like/Quinoprotein amine dehydrogenase"/>
    <property type="match status" value="2"/>
</dbReference>
<dbReference type="Pfam" id="PF12937">
    <property type="entry name" value="F-box-like"/>
    <property type="match status" value="1"/>
</dbReference>
<feature type="repeat" description="WD" evidence="3">
    <location>
        <begin position="717"/>
        <end position="756"/>
    </location>
</feature>
<feature type="repeat" description="WD" evidence="3">
    <location>
        <begin position="896"/>
        <end position="927"/>
    </location>
</feature>
<dbReference type="PROSITE" id="PS50181">
    <property type="entry name" value="FBOX"/>
    <property type="match status" value="1"/>
</dbReference>
<dbReference type="InterPro" id="IPR036322">
    <property type="entry name" value="WD40_repeat_dom_sf"/>
</dbReference>
<evidence type="ECO:0000259" key="5">
    <source>
        <dbReference type="PROSITE" id="PS50181"/>
    </source>
</evidence>
<evidence type="ECO:0000256" key="4">
    <source>
        <dbReference type="SAM" id="MobiDB-lite"/>
    </source>
</evidence>
<keyword evidence="1 3" id="KW-0853">WD repeat</keyword>
<evidence type="ECO:0000256" key="2">
    <source>
        <dbReference type="ARBA" id="ARBA00022737"/>
    </source>
</evidence>
<proteinExistence type="predicted"/>
<dbReference type="SMART" id="SM00320">
    <property type="entry name" value="WD40"/>
    <property type="match status" value="7"/>
</dbReference>
<dbReference type="InterPro" id="IPR019775">
    <property type="entry name" value="WD40_repeat_CS"/>
</dbReference>
<reference evidence="6" key="1">
    <citation type="submission" date="2021-02" db="EMBL/GenBank/DDBJ databases">
        <authorList>
            <person name="Nowell W R."/>
        </authorList>
    </citation>
    <scope>NUCLEOTIDE SEQUENCE</scope>
    <source>
        <strain evidence="6">Ploen Becks lab</strain>
    </source>
</reference>
<feature type="region of interest" description="Disordered" evidence="4">
    <location>
        <begin position="130"/>
        <end position="159"/>
    </location>
</feature>
<evidence type="ECO:0000256" key="3">
    <source>
        <dbReference type="PROSITE-ProRule" id="PRU00221"/>
    </source>
</evidence>
<dbReference type="InterPro" id="IPR036047">
    <property type="entry name" value="F-box-like_dom_sf"/>
</dbReference>
<sequence length="986" mass="115024">MEFPLSKSLDLQTTGNFKNGDNYTNSMFFCDNLEAIELKQITKMYLKLNLSERKIFINSILNLFDQESLRNLNLTIESLKHRDFNVNSKYNSLKGKISAYIPENFKTEKSYKSLKLPPITESHKIVSEIRSRSKNQINSGKNEPILKSSQSRIASTRQKSSVRFNLGSELREHRDRNRDLESFIRKKNILALDEAYNFKIRNLNVPKSNTNSIDLNDDSIIKKLKLYFREKKFANFGKKIQDRNSKEKEKEFLSSDDEANVEVTKILNNTKNNNYNQNSGIKCSIYIKKLRSNFYEKKLLRSLGLNTERSNKFNVYTDKTIRNYNSDFNLFKKFDQKQSVVEINFEKLGSELFNDEVSLNNVQKMVLKNSLNYRKMYLNDILDYITKIKNWSIPRIETLIISLINDNSSNILEFIRKVVEKRLEPILATINHLPDHILLKIFSNLDDESLSKTCLVCKRWYYLTNTQELWFFKCKTLGKTEHLDQIEFELINELYVDEDIDWKMAYYEIKSFINELKVKYLVQINSFYKEKVAKLKPDSPKSFLSHESNDTEYENFYSLTKHNKSNTNSGLSSESVGEQVKTNDDKPKTTLKTLYFDLENNIHIEYDPEDQFNQEVVNELIDYTEIRTDLNQSNDILNHVVPNYKLRWKFEDESINSINSKEKVLFRVNSIEKVIYLKDHRNAITCMDFDKKRLVTGGKDRIIYVYDLKDGNKIGKLVGHKGGIQCLQLLSNRVCSGSWDSSVIIWNMYTFEKVVTIQTNFDSITSLYFDSRYLIWGSLDKSINVWTFVKGYSEKNENKDDFRIDQVINFQCLINHHKAGVKSLSYDGLGCIISADISGIVLISDTNGNLIKELTAPKYSDPITCLRLVGALIITSTISGRVIFWNRRSNTCETIIKCHDSAINSIAFYDQKFYTAGRDSFIKEWDLCTFTCLRKLKAHENSVLDILVMENKIITCDSDKVILWFMKPKKIDSLKNEANQENSLKN</sequence>
<comment type="caution">
    <text evidence="6">The sequence shown here is derived from an EMBL/GenBank/DDBJ whole genome shotgun (WGS) entry which is preliminary data.</text>
</comment>
<protein>
    <recommendedName>
        <fullName evidence="5">F-box domain-containing protein</fullName>
    </recommendedName>
</protein>
<name>A0A813YSZ8_9BILA</name>
<dbReference type="CDD" id="cd00200">
    <property type="entry name" value="WD40"/>
    <property type="match status" value="1"/>
</dbReference>
<dbReference type="PANTHER" id="PTHR19848">
    <property type="entry name" value="WD40 REPEAT PROTEIN"/>
    <property type="match status" value="1"/>
</dbReference>
<dbReference type="CDD" id="cd09917">
    <property type="entry name" value="F-box_SF"/>
    <property type="match status" value="1"/>
</dbReference>
<dbReference type="Proteomes" id="UP000663879">
    <property type="component" value="Unassembled WGS sequence"/>
</dbReference>
<dbReference type="PROSITE" id="PS50082">
    <property type="entry name" value="WD_REPEATS_2"/>
    <property type="match status" value="3"/>
</dbReference>
<dbReference type="PROSITE" id="PS00678">
    <property type="entry name" value="WD_REPEATS_1"/>
    <property type="match status" value="1"/>
</dbReference>
<dbReference type="SMART" id="SM00256">
    <property type="entry name" value="FBOX"/>
    <property type="match status" value="1"/>
</dbReference>
<feature type="domain" description="F-box" evidence="5">
    <location>
        <begin position="427"/>
        <end position="470"/>
    </location>
</feature>
<organism evidence="6 7">
    <name type="scientific">Brachionus calyciflorus</name>
    <dbReference type="NCBI Taxonomy" id="104777"/>
    <lineage>
        <taxon>Eukaryota</taxon>
        <taxon>Metazoa</taxon>
        <taxon>Spiralia</taxon>
        <taxon>Gnathifera</taxon>
        <taxon>Rotifera</taxon>
        <taxon>Eurotatoria</taxon>
        <taxon>Monogononta</taxon>
        <taxon>Pseudotrocha</taxon>
        <taxon>Ploima</taxon>
        <taxon>Brachionidae</taxon>
        <taxon>Brachionus</taxon>
    </lineage>
</organism>
<dbReference type="OrthoDB" id="190105at2759"/>
<gene>
    <name evidence="6" type="ORF">OXX778_LOCUS10789</name>
</gene>
<feature type="repeat" description="WD" evidence="3">
    <location>
        <begin position="677"/>
        <end position="716"/>
    </location>
</feature>
<dbReference type="Gene3D" id="1.20.1280.50">
    <property type="match status" value="1"/>
</dbReference>